<protein>
    <submittedName>
        <fullName evidence="1">Uncharacterized protein</fullName>
    </submittedName>
</protein>
<gene>
    <name evidence="1" type="ORF">G8M51_000589</name>
</gene>
<sequence>MSGLWLLIFTEGCNNHISTDGISGYYASSVPPELNITSGWCILLTPACFFTTSYY</sequence>
<evidence type="ECO:0000313" key="1">
    <source>
        <dbReference type="EMBL" id="HAF2340248.1"/>
    </source>
</evidence>
<reference evidence="1" key="1">
    <citation type="journal article" date="2018" name="Genome Biol.">
        <title>SKESA: strategic k-mer extension for scrupulous assemblies.</title>
        <authorList>
            <person name="Souvorov A."/>
            <person name="Agarwala R."/>
            <person name="Lipman D.J."/>
        </authorList>
    </citation>
    <scope>NUCLEOTIDE SEQUENCE</scope>
    <source>
        <strain evidence="1">MA.CK_98/00006641</strain>
    </source>
</reference>
<comment type="caution">
    <text evidence="1">The sequence shown here is derived from an EMBL/GenBank/DDBJ whole genome shotgun (WGS) entry which is preliminary data.</text>
</comment>
<organism evidence="1">
    <name type="scientific">Salmonella enterica</name>
    <name type="common">Salmonella choleraesuis</name>
    <dbReference type="NCBI Taxonomy" id="28901"/>
    <lineage>
        <taxon>Bacteria</taxon>
        <taxon>Pseudomonadati</taxon>
        <taxon>Pseudomonadota</taxon>
        <taxon>Gammaproteobacteria</taxon>
        <taxon>Enterobacterales</taxon>
        <taxon>Enterobacteriaceae</taxon>
        <taxon>Salmonella</taxon>
    </lineage>
</organism>
<accession>A0A744AY40</accession>
<dbReference type="AlphaFoldDB" id="A0A744AY40"/>
<proteinExistence type="predicted"/>
<dbReference type="EMBL" id="DAAUNN010000001">
    <property type="protein sequence ID" value="HAF2340248.1"/>
    <property type="molecule type" value="Genomic_DNA"/>
</dbReference>
<reference evidence="1" key="2">
    <citation type="submission" date="2020-02" db="EMBL/GenBank/DDBJ databases">
        <authorList>
            <consortium name="NCBI Pathogen Detection Project"/>
        </authorList>
    </citation>
    <scope>NUCLEOTIDE SEQUENCE</scope>
    <source>
        <strain evidence="1">MA.CK_98/00006641</strain>
    </source>
</reference>
<name>A0A744AY40_SALER</name>